<dbReference type="AlphaFoldDB" id="A0A9P1G9E9"/>
<dbReference type="SMART" id="SM00225">
    <property type="entry name" value="BTB"/>
    <property type="match status" value="1"/>
</dbReference>
<reference evidence="3 4" key="2">
    <citation type="submission" date="2024-05" db="EMBL/GenBank/DDBJ databases">
        <authorList>
            <person name="Chen Y."/>
            <person name="Shah S."/>
            <person name="Dougan E. K."/>
            <person name="Thang M."/>
            <person name="Chan C."/>
        </authorList>
    </citation>
    <scope>NUCLEOTIDE SEQUENCE [LARGE SCALE GENOMIC DNA]</scope>
</reference>
<dbReference type="PANTHER" id="PTHR45632">
    <property type="entry name" value="LD33804P"/>
    <property type="match status" value="1"/>
</dbReference>
<reference evidence="2" key="1">
    <citation type="submission" date="2022-10" db="EMBL/GenBank/DDBJ databases">
        <authorList>
            <person name="Chen Y."/>
            <person name="Dougan E. K."/>
            <person name="Chan C."/>
            <person name="Rhodes N."/>
            <person name="Thang M."/>
        </authorList>
    </citation>
    <scope>NUCLEOTIDE SEQUENCE</scope>
</reference>
<dbReference type="Pfam" id="PF00651">
    <property type="entry name" value="BTB"/>
    <property type="match status" value="1"/>
</dbReference>
<dbReference type="EMBL" id="CAMXCT030003035">
    <property type="protein sequence ID" value="CAL4789379.1"/>
    <property type="molecule type" value="Genomic_DNA"/>
</dbReference>
<dbReference type="CDD" id="cd18186">
    <property type="entry name" value="BTB_POZ_ZBTB_KLHL-like"/>
    <property type="match status" value="1"/>
</dbReference>
<dbReference type="Pfam" id="PF07707">
    <property type="entry name" value="BACK"/>
    <property type="match status" value="1"/>
</dbReference>
<gene>
    <name evidence="2" type="ORF">C1SCF055_LOCUS28049</name>
</gene>
<evidence type="ECO:0000259" key="1">
    <source>
        <dbReference type="PROSITE" id="PS50097"/>
    </source>
</evidence>
<dbReference type="EMBL" id="CAMXCT020003035">
    <property type="protein sequence ID" value="CAL1155442.1"/>
    <property type="molecule type" value="Genomic_DNA"/>
</dbReference>
<evidence type="ECO:0000313" key="3">
    <source>
        <dbReference type="EMBL" id="CAL4789379.1"/>
    </source>
</evidence>
<keyword evidence="4" id="KW-1185">Reference proteome</keyword>
<dbReference type="SMART" id="SM00875">
    <property type="entry name" value="BACK"/>
    <property type="match status" value="1"/>
</dbReference>
<proteinExistence type="predicted"/>
<evidence type="ECO:0000313" key="4">
    <source>
        <dbReference type="Proteomes" id="UP001152797"/>
    </source>
</evidence>
<name>A0A9P1G9E9_9DINO</name>
<dbReference type="Proteomes" id="UP001152797">
    <property type="component" value="Unassembled WGS sequence"/>
</dbReference>
<accession>A0A9P1G9E9</accession>
<feature type="domain" description="BTB" evidence="1">
    <location>
        <begin position="25"/>
        <end position="96"/>
    </location>
</feature>
<protein>
    <submittedName>
        <fullName evidence="3">BTB domain-containing protein</fullName>
    </submittedName>
</protein>
<dbReference type="OrthoDB" id="6418787at2759"/>
<sequence length="565" mass="63256">MKIEPADVPDLQGRMREMWRQGYLCDVTLQSCDGQSYPCHRIFLSAFSDSLKSLLGQAFREGQQIQQGEAIEIAATGDAVGAFLCLLYGEAADITVDVAMELLRLAEAYDLKELVAQVESELRASLDVSIALQLLQQIHALGHTDLRHACETEIARNFESCVTMIGFTKLSAPQVARILVRNDLWVTREEIVLQGLFIWIKAGTDRKTHFGTLLQNIDFRSLWTENLKRLVVFAQSMGQDGFELQSSADEALKLLQRNYDHRPYRRCLEDWSPELGSFSRWYSWGIWVAGDWSPGPHRAMQTKSFCSHQGHFYIAGGDLTRWKPSASHGHCLVAKDVGTVERVAISPQGEVYLIMRRNAFPSFRYELWVYDSHETLEQDQPTTVVETDAGSWINDCSCSPDGAFYMLWGNMSSAWDGVTRLSGSNLVPVPVNFPPGFVPDKIFASRGEVLYIAGHTEDENSDSDSSEMYMERLILRVDPGQSEPVVVGQGQGNVPYGLFVTDAGKIYMATHSRIEIFNPGDTTAVRMLDLCVLPMALLVQEEALYVLGISGPVWKFAFPPAIELE</sequence>
<organism evidence="2">
    <name type="scientific">Cladocopium goreaui</name>
    <dbReference type="NCBI Taxonomy" id="2562237"/>
    <lineage>
        <taxon>Eukaryota</taxon>
        <taxon>Sar</taxon>
        <taxon>Alveolata</taxon>
        <taxon>Dinophyceae</taxon>
        <taxon>Suessiales</taxon>
        <taxon>Symbiodiniaceae</taxon>
        <taxon>Cladocopium</taxon>
    </lineage>
</organism>
<dbReference type="SUPFAM" id="SSF63829">
    <property type="entry name" value="Calcium-dependent phosphotriesterase"/>
    <property type="match status" value="1"/>
</dbReference>
<dbReference type="Gene3D" id="3.30.710.10">
    <property type="entry name" value="Potassium Channel Kv1.1, Chain A"/>
    <property type="match status" value="1"/>
</dbReference>
<evidence type="ECO:0000313" key="2">
    <source>
        <dbReference type="EMBL" id="CAI4002067.1"/>
    </source>
</evidence>
<dbReference type="InterPro" id="IPR011333">
    <property type="entry name" value="SKP1/BTB/POZ_sf"/>
</dbReference>
<dbReference type="PANTHER" id="PTHR45632:SF5">
    <property type="entry name" value="KELCH-LIKE PROTEIN 22"/>
    <property type="match status" value="1"/>
</dbReference>
<dbReference type="EMBL" id="CAMXCT010003035">
    <property type="protein sequence ID" value="CAI4002067.1"/>
    <property type="molecule type" value="Genomic_DNA"/>
</dbReference>
<dbReference type="SUPFAM" id="SSF54695">
    <property type="entry name" value="POZ domain"/>
    <property type="match status" value="1"/>
</dbReference>
<dbReference type="Gene3D" id="1.25.40.420">
    <property type="match status" value="1"/>
</dbReference>
<comment type="caution">
    <text evidence="2">The sequence shown here is derived from an EMBL/GenBank/DDBJ whole genome shotgun (WGS) entry which is preliminary data.</text>
</comment>
<dbReference type="InterPro" id="IPR011705">
    <property type="entry name" value="BACK"/>
</dbReference>
<dbReference type="PROSITE" id="PS50097">
    <property type="entry name" value="BTB"/>
    <property type="match status" value="1"/>
</dbReference>
<dbReference type="InterPro" id="IPR000210">
    <property type="entry name" value="BTB/POZ_dom"/>
</dbReference>